<dbReference type="EMBL" id="JAOCDZ010000027">
    <property type="protein sequence ID" value="MDH0739590.1"/>
    <property type="molecule type" value="Genomic_DNA"/>
</dbReference>
<evidence type="ECO:0000313" key="2">
    <source>
        <dbReference type="Proteomes" id="UP001161094"/>
    </source>
</evidence>
<dbReference type="AlphaFoldDB" id="A0AA42LUB8"/>
<protein>
    <submittedName>
        <fullName evidence="1">Uncharacterized protein</fullName>
    </submittedName>
</protein>
<dbReference type="RefSeq" id="WP_279997198.1">
    <property type="nucleotide sequence ID" value="NZ_JAOCDZ010000027.1"/>
</dbReference>
<dbReference type="Proteomes" id="UP001161094">
    <property type="component" value="Unassembled WGS sequence"/>
</dbReference>
<comment type="caution">
    <text evidence="1">The sequence shown here is derived from an EMBL/GenBank/DDBJ whole genome shotgun (WGS) entry which is preliminary data.</text>
</comment>
<organism evidence="1 2">
    <name type="scientific">Achromobacter spanius</name>
    <dbReference type="NCBI Taxonomy" id="217203"/>
    <lineage>
        <taxon>Bacteria</taxon>
        <taxon>Pseudomonadati</taxon>
        <taxon>Pseudomonadota</taxon>
        <taxon>Betaproteobacteria</taxon>
        <taxon>Burkholderiales</taxon>
        <taxon>Alcaligenaceae</taxon>
        <taxon>Achromobacter</taxon>
    </lineage>
</organism>
<name>A0AA42LUB8_9BURK</name>
<reference evidence="1" key="1">
    <citation type="submission" date="2022-09" db="EMBL/GenBank/DDBJ databases">
        <title>Intensive care unit water sources are persistently colonized with multi-drug resistant bacteria and are the site of extensive horizontal gene transfer of antibiotic resistance genes.</title>
        <authorList>
            <person name="Diorio-Toth L."/>
        </authorList>
    </citation>
    <scope>NUCLEOTIDE SEQUENCE</scope>
    <source>
        <strain evidence="1">GD03843</strain>
    </source>
</reference>
<sequence>MKTQISYRKLDGGDGVALVNGGISEMSQAKRELANWLELPEAGVPDGGQEDVDARLHQGGIAPDSVQFAHISE</sequence>
<proteinExistence type="predicted"/>
<evidence type="ECO:0000313" key="1">
    <source>
        <dbReference type="EMBL" id="MDH0739590.1"/>
    </source>
</evidence>
<gene>
    <name evidence="1" type="ORF">N5D93_27550</name>
</gene>
<accession>A0AA42LUB8</accession>